<dbReference type="EMBL" id="UINC01019904">
    <property type="protein sequence ID" value="SVA84105.1"/>
    <property type="molecule type" value="Genomic_DNA"/>
</dbReference>
<accession>A0A381Z492</accession>
<organism evidence="1">
    <name type="scientific">marine metagenome</name>
    <dbReference type="NCBI Taxonomy" id="408172"/>
    <lineage>
        <taxon>unclassified sequences</taxon>
        <taxon>metagenomes</taxon>
        <taxon>ecological metagenomes</taxon>
    </lineage>
</organism>
<protein>
    <recommendedName>
        <fullName evidence="2">Rubrerythrin diiron-binding domain-containing protein</fullName>
    </recommendedName>
</protein>
<dbReference type="InterPro" id="IPR009078">
    <property type="entry name" value="Ferritin-like_SF"/>
</dbReference>
<gene>
    <name evidence="1" type="ORF">METZ01_LOCUS136959</name>
</gene>
<dbReference type="AlphaFoldDB" id="A0A381Z492"/>
<dbReference type="SUPFAM" id="SSF47240">
    <property type="entry name" value="Ferritin-like"/>
    <property type="match status" value="1"/>
</dbReference>
<evidence type="ECO:0008006" key="2">
    <source>
        <dbReference type="Google" id="ProtNLM"/>
    </source>
</evidence>
<name>A0A381Z492_9ZZZZ</name>
<proteinExistence type="predicted"/>
<reference evidence="1" key="1">
    <citation type="submission" date="2018-05" db="EMBL/GenBank/DDBJ databases">
        <authorList>
            <person name="Lanie J.A."/>
            <person name="Ng W.-L."/>
            <person name="Kazmierczak K.M."/>
            <person name="Andrzejewski T.M."/>
            <person name="Davidsen T.M."/>
            <person name="Wayne K.J."/>
            <person name="Tettelin H."/>
            <person name="Glass J.I."/>
            <person name="Rusch D."/>
            <person name="Podicherti R."/>
            <person name="Tsui H.-C.T."/>
            <person name="Winkler M.E."/>
        </authorList>
    </citation>
    <scope>NUCLEOTIDE SEQUENCE</scope>
</reference>
<evidence type="ECO:0000313" key="1">
    <source>
        <dbReference type="EMBL" id="SVA84105.1"/>
    </source>
</evidence>
<sequence length="255" mass="29964">MILIPENNNNLYKTLVEFGYAEYGSALEMLAAAKKAESPKLKIGYINHALDEYRHSALIFKVLDNEIKKNNNYFQKEFKFTPQNVVTKGYVDKSGFLTEKLSLKKFVEFVYSNELLAKQSFEVLIKRIKNSDSLEILNEISQDEEKHAHSVLEQHTDYSTSKLSEIMSEEDRHWGFAKIFYNKKFPDSDLNLAFKKEKIKNRMRSFYYKNLLFLDKIFNPIINFFIRIFGYIAMLLKPTSNDDKDLMKINSRSIL</sequence>